<keyword evidence="1" id="KW-0732">Signal</keyword>
<dbReference type="InterPro" id="IPR006860">
    <property type="entry name" value="FecR"/>
</dbReference>
<evidence type="ECO:0000313" key="4">
    <source>
        <dbReference type="Proteomes" id="UP000229740"/>
    </source>
</evidence>
<protein>
    <recommendedName>
        <fullName evidence="2">FecR protein domain-containing protein</fullName>
    </recommendedName>
</protein>
<comment type="caution">
    <text evidence="3">The sequence shown here is derived from an EMBL/GenBank/DDBJ whole genome shotgun (WGS) entry which is preliminary data.</text>
</comment>
<dbReference type="EMBL" id="PDPS01000043">
    <property type="protein sequence ID" value="PID55785.1"/>
    <property type="molecule type" value="Genomic_DNA"/>
</dbReference>
<evidence type="ECO:0000313" key="3">
    <source>
        <dbReference type="EMBL" id="PID55785.1"/>
    </source>
</evidence>
<reference evidence="3 4" key="1">
    <citation type="submission" date="2017-10" db="EMBL/GenBank/DDBJ databases">
        <title>Novel microbial diversity and functional potential in the marine mammal oral microbiome.</title>
        <authorList>
            <person name="Dudek N.K."/>
            <person name="Sun C.L."/>
            <person name="Burstein D."/>
            <person name="Kantor R.S."/>
            <person name="Aliaga Goltsman D.S."/>
            <person name="Bik E.M."/>
            <person name="Thomas B.C."/>
            <person name="Banfield J.F."/>
            <person name="Relman D.A."/>
        </authorList>
    </citation>
    <scope>NUCLEOTIDE SEQUENCE [LARGE SCALE GENOMIC DNA]</scope>
    <source>
        <strain evidence="3">DOLZORAL124_49_17</strain>
    </source>
</reference>
<dbReference type="PANTHER" id="PTHR38731">
    <property type="entry name" value="LIPL45-RELATED LIPOPROTEIN-RELATED"/>
    <property type="match status" value="1"/>
</dbReference>
<accession>A0A2G6E137</accession>
<evidence type="ECO:0000256" key="1">
    <source>
        <dbReference type="SAM" id="SignalP"/>
    </source>
</evidence>
<dbReference type="Proteomes" id="UP000229740">
    <property type="component" value="Unassembled WGS sequence"/>
</dbReference>
<dbReference type="Gene3D" id="2.60.120.1440">
    <property type="match status" value="1"/>
</dbReference>
<dbReference type="AlphaFoldDB" id="A0A2G6E137"/>
<dbReference type="Pfam" id="PF04773">
    <property type="entry name" value="FecR"/>
    <property type="match status" value="2"/>
</dbReference>
<gene>
    <name evidence="3" type="ORF">CSB45_14325</name>
</gene>
<feature type="domain" description="FecR protein" evidence="2">
    <location>
        <begin position="261"/>
        <end position="357"/>
    </location>
</feature>
<feature type="chain" id="PRO_5013929353" description="FecR protein domain-containing protein" evidence="1">
    <location>
        <begin position="42"/>
        <end position="438"/>
    </location>
</feature>
<name>A0A2G6E137_9BACT</name>
<proteinExistence type="predicted"/>
<sequence length="438" mass="47626">MRKLPGDFRITCNSRVSMQLKKLFRYGFVPLIVCVSLCRMAAFSSAQQATATISALQEEVSLSIQGGAPISGMVGTVLHSGDSLWTHSMGSVRLNLSDGSKLRLGENSSLRFSLLENAPSKVRLELRWGRVRAILSPAYQQEGSVFDIHTPNASLGVRSSELDAEVFYDPNIQTTTVLAHEFDLTAISLKTGVELQIARGHSGIIRDGVIQELAQIITPPSLADMTQQVVLSSFSGEVLVVMQGKSVIPDREGLVLRSGDMIRTNTDASATLSFADGTLVVLGENSHIQLYSLTENMRSGARNSRLQILRGSLRTVLGSGYQAPGSSFTLQNEHVEVLIENTDKADVEFRYQPNSSVTTLLAHKADLLVTHLLTEVSVTIPTGHSGIIHKHVIQEVARLLPARIELPQTAEQASERQADAAAAETVEVVEEEFREEGE</sequence>
<evidence type="ECO:0000259" key="2">
    <source>
        <dbReference type="Pfam" id="PF04773"/>
    </source>
</evidence>
<feature type="domain" description="FecR protein" evidence="2">
    <location>
        <begin position="83"/>
        <end position="166"/>
    </location>
</feature>
<organism evidence="3 4">
    <name type="scientific">candidate division KSB3 bacterium</name>
    <dbReference type="NCBI Taxonomy" id="2044937"/>
    <lineage>
        <taxon>Bacteria</taxon>
        <taxon>candidate division KSB3</taxon>
    </lineage>
</organism>
<feature type="signal peptide" evidence="1">
    <location>
        <begin position="1"/>
        <end position="41"/>
    </location>
</feature>